<dbReference type="AlphaFoldDB" id="A0A812EIB2"/>
<feature type="compositionally biased region" description="Pro residues" evidence="6">
    <location>
        <begin position="74"/>
        <end position="86"/>
    </location>
</feature>
<evidence type="ECO:0000256" key="4">
    <source>
        <dbReference type="ARBA" id="ARBA00022833"/>
    </source>
</evidence>
<gene>
    <name evidence="8" type="ORF">SPHA_71400</name>
</gene>
<evidence type="ECO:0000256" key="6">
    <source>
        <dbReference type="SAM" id="MobiDB-lite"/>
    </source>
</evidence>
<dbReference type="CDD" id="cd15583">
    <property type="entry name" value="PHD_ash2p_like"/>
    <property type="match status" value="1"/>
</dbReference>
<evidence type="ECO:0000256" key="5">
    <source>
        <dbReference type="ARBA" id="ARBA00023242"/>
    </source>
</evidence>
<sequence>MRSVTLIDPKKYCATTADAAEEKLPEEETKNEEAVEKAEKTPEQPPTPEPLTPTPQESKIPVEEEAKKGEEESTPPPEVPPPTPPAEEPEVPTESETTDHPKEISAAEEPPVPPLPPPSETPPPPPDEDTPSMEAETEVDTAPDTPATIPATPVGADVMADLENDDAEAADGTPDAGAEDKVSGLTEVAGTPQPIATATSSPPSTSYTSPQSSVSTNKGSSEAISASAEDREEPMQVCDDVNTAANTPEASAADTATDVSAAGTPTDTSAASTIEDNTAGGADTPPIDMQESEKSSNKENEMETKMLKSKREKSPKEEDMEIVTDPQCYCKRGRKLGTIELQCSGCLKWFHAECIKSLIGKSVPFMTNYLFYCKSKKCSSGGESFTKKQANFSQMCYTAVANLTFQNKSDPDMKFMFSKKDIIPYIDKNWECLTTMPRRIKPTWHTTIVKTMTKDADIFLCSEEIPGDPHFGLVNPDLEKISPNYEPIKSIIMNKGADPKGSSGLTEGPTSKGRGNKRKAPLDGAQQTGTKQKKSEMNSAMKLAPHGYPLEHPFNKDGYRYILAEPDPHAPNRQAFDESSDWAGKPIPGYLYRTCLGNDVLLALHDRAPQLKISDDCLTVTGEKGYSLVRATHGIRCGAWYFEVKIDEMPPDTATRIGWSQPLGNVQAPCGYDKFSYSWRSKKGTCFHQSRGKHFSDGYGEGDILGFYVYLPQPDDPGKLLPPTYKDKVGNL</sequence>
<evidence type="ECO:0000259" key="7">
    <source>
        <dbReference type="PROSITE" id="PS50188"/>
    </source>
</evidence>
<dbReference type="SUPFAM" id="SSF57903">
    <property type="entry name" value="FYVE/PHD zinc finger"/>
    <property type="match status" value="1"/>
</dbReference>
<keyword evidence="4" id="KW-0862">Zinc</keyword>
<feature type="region of interest" description="Disordered" evidence="6">
    <location>
        <begin position="493"/>
        <end position="538"/>
    </location>
</feature>
<feature type="compositionally biased region" description="Low complexity" evidence="6">
    <location>
        <begin position="191"/>
        <end position="216"/>
    </location>
</feature>
<feature type="compositionally biased region" description="Basic and acidic residues" evidence="6">
    <location>
        <begin position="20"/>
        <end position="42"/>
    </location>
</feature>
<dbReference type="GO" id="GO:0008270">
    <property type="term" value="F:zinc ion binding"/>
    <property type="evidence" value="ECO:0007669"/>
    <property type="project" value="UniProtKB-KW"/>
</dbReference>
<dbReference type="InterPro" id="IPR011011">
    <property type="entry name" value="Znf_FYVE_PHD"/>
</dbReference>
<dbReference type="InterPro" id="IPR053835">
    <property type="entry name" value="ASH2L-like_WH"/>
</dbReference>
<evidence type="ECO:0000313" key="8">
    <source>
        <dbReference type="EMBL" id="CAE1321290.1"/>
    </source>
</evidence>
<dbReference type="PANTHER" id="PTHR10598:SF0">
    <property type="entry name" value="SET1_ASH2 HISTONE METHYLTRANSFERASE COMPLEX SUBUNIT ASH2"/>
    <property type="match status" value="1"/>
</dbReference>
<comment type="subcellular location">
    <subcellularLocation>
        <location evidence="1">Nucleus</location>
    </subcellularLocation>
</comment>
<feature type="compositionally biased region" description="Pro residues" evidence="6">
    <location>
        <begin position="110"/>
        <end position="125"/>
    </location>
</feature>
<dbReference type="EMBL" id="CAHIKZ030005227">
    <property type="protein sequence ID" value="CAE1321290.1"/>
    <property type="molecule type" value="Genomic_DNA"/>
</dbReference>
<feature type="compositionally biased region" description="Acidic residues" evidence="6">
    <location>
        <begin position="126"/>
        <end position="141"/>
    </location>
</feature>
<feature type="compositionally biased region" description="Low complexity" evidence="6">
    <location>
        <begin position="250"/>
        <end position="262"/>
    </location>
</feature>
<proteinExistence type="predicted"/>
<feature type="compositionally biased region" description="Basic and acidic residues" evidence="6">
    <location>
        <begin position="60"/>
        <end position="71"/>
    </location>
</feature>
<dbReference type="GO" id="GO:0048188">
    <property type="term" value="C:Set1C/COMPASS complex"/>
    <property type="evidence" value="ECO:0007669"/>
    <property type="project" value="InterPro"/>
</dbReference>
<dbReference type="PANTHER" id="PTHR10598">
    <property type="entry name" value="SET1/ASH2 HISTONE METHYLTRANSFERASE COMPLEX SUBUNIT ASH2"/>
    <property type="match status" value="1"/>
</dbReference>
<evidence type="ECO:0000256" key="3">
    <source>
        <dbReference type="ARBA" id="ARBA00022771"/>
    </source>
</evidence>
<dbReference type="InterPro" id="IPR037353">
    <property type="entry name" value="ASH2"/>
</dbReference>
<dbReference type="InterPro" id="IPR003877">
    <property type="entry name" value="SPRY_dom"/>
</dbReference>
<feature type="domain" description="B30.2/SPRY" evidence="7">
    <location>
        <begin position="579"/>
        <end position="732"/>
    </location>
</feature>
<keyword evidence="3" id="KW-0863">Zinc-finger</keyword>
<feature type="compositionally biased region" description="Basic and acidic residues" evidence="6">
    <location>
        <begin position="291"/>
        <end position="306"/>
    </location>
</feature>
<organism evidence="8 9">
    <name type="scientific">Acanthosepion pharaonis</name>
    <name type="common">Pharaoh cuttlefish</name>
    <name type="synonym">Sepia pharaonis</name>
    <dbReference type="NCBI Taxonomy" id="158019"/>
    <lineage>
        <taxon>Eukaryota</taxon>
        <taxon>Metazoa</taxon>
        <taxon>Spiralia</taxon>
        <taxon>Lophotrochozoa</taxon>
        <taxon>Mollusca</taxon>
        <taxon>Cephalopoda</taxon>
        <taxon>Coleoidea</taxon>
        <taxon>Decapodiformes</taxon>
        <taxon>Sepiida</taxon>
        <taxon>Sepiina</taxon>
        <taxon>Sepiidae</taxon>
        <taxon>Acanthosepion</taxon>
    </lineage>
</organism>
<reference evidence="8" key="1">
    <citation type="submission" date="2021-01" db="EMBL/GenBank/DDBJ databases">
        <authorList>
            <person name="Li R."/>
            <person name="Bekaert M."/>
        </authorList>
    </citation>
    <scope>NUCLEOTIDE SEQUENCE</scope>
    <source>
        <strain evidence="8">Farmed</strain>
    </source>
</reference>
<feature type="compositionally biased region" description="Pro residues" evidence="6">
    <location>
        <begin position="43"/>
        <end position="53"/>
    </location>
</feature>
<dbReference type="InterPro" id="IPR043136">
    <property type="entry name" value="B30.2/SPRY_sf"/>
</dbReference>
<feature type="compositionally biased region" description="Polar residues" evidence="6">
    <location>
        <begin position="263"/>
        <end position="276"/>
    </location>
</feature>
<feature type="compositionally biased region" description="Acidic residues" evidence="6">
    <location>
        <begin position="160"/>
        <end position="169"/>
    </location>
</feature>
<keyword evidence="2" id="KW-0479">Metal-binding</keyword>
<dbReference type="Gene3D" id="3.90.980.20">
    <property type="match status" value="1"/>
</dbReference>
<evidence type="ECO:0000256" key="1">
    <source>
        <dbReference type="ARBA" id="ARBA00004123"/>
    </source>
</evidence>
<evidence type="ECO:0000256" key="2">
    <source>
        <dbReference type="ARBA" id="ARBA00022723"/>
    </source>
</evidence>
<dbReference type="Proteomes" id="UP000597762">
    <property type="component" value="Unassembled WGS sequence"/>
</dbReference>
<comment type="caution">
    <text evidence="8">The sequence shown here is derived from an EMBL/GenBank/DDBJ whole genome shotgun (WGS) entry which is preliminary data.</text>
</comment>
<dbReference type="InterPro" id="IPR001870">
    <property type="entry name" value="B30.2/SPRY"/>
</dbReference>
<dbReference type="Pfam" id="PF00622">
    <property type="entry name" value="SPRY"/>
    <property type="match status" value="1"/>
</dbReference>
<name>A0A812EIB2_ACAPH</name>
<feature type="compositionally biased region" description="Low complexity" evidence="6">
    <location>
        <begin position="142"/>
        <end position="153"/>
    </location>
</feature>
<keyword evidence="5" id="KW-0539">Nucleus</keyword>
<dbReference type="CDD" id="cd12872">
    <property type="entry name" value="SPRY_Ash2"/>
    <property type="match status" value="1"/>
</dbReference>
<accession>A0A812EIB2</accession>
<dbReference type="InterPro" id="IPR013320">
    <property type="entry name" value="ConA-like_dom_sf"/>
</dbReference>
<dbReference type="Gene3D" id="2.60.120.920">
    <property type="match status" value="1"/>
</dbReference>
<dbReference type="Pfam" id="PF21198">
    <property type="entry name" value="ASH2L-like_WH"/>
    <property type="match status" value="1"/>
</dbReference>
<dbReference type="InterPro" id="IPR049455">
    <property type="entry name" value="ASH2-like_PHD"/>
</dbReference>
<protein>
    <submittedName>
        <fullName evidence="8">ASH2</fullName>
    </submittedName>
</protein>
<keyword evidence="9" id="KW-1185">Reference proteome</keyword>
<dbReference type="GO" id="GO:0000976">
    <property type="term" value="F:transcription cis-regulatory region binding"/>
    <property type="evidence" value="ECO:0007669"/>
    <property type="project" value="TreeGrafter"/>
</dbReference>
<dbReference type="SUPFAM" id="SSF49899">
    <property type="entry name" value="Concanavalin A-like lectins/glucanases"/>
    <property type="match status" value="1"/>
</dbReference>
<dbReference type="PRINTS" id="PR01217">
    <property type="entry name" value="PRICHEXTENSN"/>
</dbReference>
<dbReference type="PROSITE" id="PS50188">
    <property type="entry name" value="B302_SPRY"/>
    <property type="match status" value="1"/>
</dbReference>
<dbReference type="SMART" id="SM00449">
    <property type="entry name" value="SPRY"/>
    <property type="match status" value="1"/>
</dbReference>
<feature type="region of interest" description="Disordered" evidence="6">
    <location>
        <begin position="1"/>
        <end position="318"/>
    </location>
</feature>
<evidence type="ECO:0000313" key="9">
    <source>
        <dbReference type="Proteomes" id="UP000597762"/>
    </source>
</evidence>
<dbReference type="OrthoDB" id="10266026at2759"/>
<dbReference type="Pfam" id="PF21257">
    <property type="entry name" value="PHD_ash2p_like"/>
    <property type="match status" value="1"/>
</dbReference>